<organism evidence="2 3">
    <name type="scientific">Tenacibaculum polynesiense</name>
    <dbReference type="NCBI Taxonomy" id="3137857"/>
    <lineage>
        <taxon>Bacteria</taxon>
        <taxon>Pseudomonadati</taxon>
        <taxon>Bacteroidota</taxon>
        <taxon>Flavobacteriia</taxon>
        <taxon>Flavobacteriales</taxon>
        <taxon>Flavobacteriaceae</taxon>
        <taxon>Tenacibaculum</taxon>
    </lineage>
</organism>
<keyword evidence="1" id="KW-1133">Transmembrane helix</keyword>
<evidence type="ECO:0000313" key="2">
    <source>
        <dbReference type="EMBL" id="CAL2104587.1"/>
    </source>
</evidence>
<reference evidence="2 3" key="1">
    <citation type="submission" date="2024-05" db="EMBL/GenBank/DDBJ databases">
        <authorList>
            <person name="Duchaud E."/>
        </authorList>
    </citation>
    <scope>NUCLEOTIDE SEQUENCE [LARGE SCALE GENOMIC DNA]</scope>
    <source>
        <strain evidence="2">Ena-SAMPLE-TAB-13-05-2024-13:56:06:370-140308</strain>
    </source>
</reference>
<feature type="transmembrane region" description="Helical" evidence="1">
    <location>
        <begin position="88"/>
        <end position="110"/>
    </location>
</feature>
<keyword evidence="1" id="KW-0812">Transmembrane</keyword>
<feature type="transmembrane region" description="Helical" evidence="1">
    <location>
        <begin position="150"/>
        <end position="168"/>
    </location>
</feature>
<evidence type="ECO:0008006" key="4">
    <source>
        <dbReference type="Google" id="ProtNLM"/>
    </source>
</evidence>
<evidence type="ECO:0000256" key="1">
    <source>
        <dbReference type="SAM" id="Phobius"/>
    </source>
</evidence>
<feature type="transmembrane region" description="Helical" evidence="1">
    <location>
        <begin position="63"/>
        <end position="82"/>
    </location>
</feature>
<feature type="transmembrane region" description="Helical" evidence="1">
    <location>
        <begin position="34"/>
        <end position="51"/>
    </location>
</feature>
<gene>
    <name evidence="2" type="ORF">T190423A01A_90012</name>
</gene>
<keyword evidence="1" id="KW-0472">Membrane</keyword>
<proteinExistence type="predicted"/>
<comment type="caution">
    <text evidence="2">The sequence shown here is derived from an EMBL/GenBank/DDBJ whole genome shotgun (WGS) entry which is preliminary data.</text>
</comment>
<dbReference type="RefSeq" id="WP_348714242.1">
    <property type="nucleotide sequence ID" value="NZ_CAXJIO010000018.1"/>
</dbReference>
<evidence type="ECO:0000313" key="3">
    <source>
        <dbReference type="Proteomes" id="UP001497527"/>
    </source>
</evidence>
<name>A0ABP1F841_9FLAO</name>
<dbReference type="EMBL" id="CAXJIO010000018">
    <property type="protein sequence ID" value="CAL2104587.1"/>
    <property type="molecule type" value="Genomic_DNA"/>
</dbReference>
<sequence>MNKTNLLLLSGISMLLGGLSILFSHNIGITTSKIATPILFIISGLMAMQFANANKTHSIAKTYHLLQGIGMIAFAIAIIFLPTSLESFLTIVTFFTMVYGILEIIFSFSVLNTSHKLKMNMLIVRIISGAFNLIGGFILFMALLNNVKTGLTVAGVLIVSAGLSYTIFSSKIK</sequence>
<accession>A0ABP1F841</accession>
<dbReference type="Proteomes" id="UP001497527">
    <property type="component" value="Unassembled WGS sequence"/>
</dbReference>
<protein>
    <recommendedName>
        <fullName evidence="4">DUF308 domain-containing protein</fullName>
    </recommendedName>
</protein>
<keyword evidence="3" id="KW-1185">Reference proteome</keyword>
<feature type="transmembrane region" description="Helical" evidence="1">
    <location>
        <begin position="122"/>
        <end position="144"/>
    </location>
</feature>